<dbReference type="CDD" id="cd11910">
    <property type="entry name" value="SH3_PI3K_p85alpha"/>
    <property type="match status" value="1"/>
</dbReference>
<dbReference type="InterPro" id="IPR000980">
    <property type="entry name" value="SH2"/>
</dbReference>
<dbReference type="EMBL" id="RHFK02000013">
    <property type="protein sequence ID" value="TWW66309.1"/>
    <property type="molecule type" value="Genomic_DNA"/>
</dbReference>
<evidence type="ECO:0000256" key="12">
    <source>
        <dbReference type="SAM" id="Coils"/>
    </source>
</evidence>
<feature type="region of interest" description="Disordered" evidence="13">
    <location>
        <begin position="362"/>
        <end position="392"/>
    </location>
</feature>
<dbReference type="GO" id="GO:0046854">
    <property type="term" value="P:phosphatidylinositol phosphate biosynthetic process"/>
    <property type="evidence" value="ECO:0007669"/>
    <property type="project" value="TreeGrafter"/>
</dbReference>
<evidence type="ECO:0000256" key="1">
    <source>
        <dbReference type="ARBA" id="ARBA00009442"/>
    </source>
</evidence>
<dbReference type="SUPFAM" id="SSF55550">
    <property type="entry name" value="SH2 domain"/>
    <property type="match status" value="2"/>
</dbReference>
<feature type="domain" description="SH2" evidence="14">
    <location>
        <begin position="404"/>
        <end position="499"/>
    </location>
</feature>
<dbReference type="PRINTS" id="PR00401">
    <property type="entry name" value="SH2DOMAIN"/>
</dbReference>
<dbReference type="InterPro" id="IPR036860">
    <property type="entry name" value="SH2_dom_sf"/>
</dbReference>
<reference evidence="17 18" key="1">
    <citation type="submission" date="2019-04" db="EMBL/GenBank/DDBJ databases">
        <title>Chromosome genome assembly for Takifugu flavidus.</title>
        <authorList>
            <person name="Xiao S."/>
        </authorList>
    </citation>
    <scope>NUCLEOTIDE SEQUENCE [LARGE SCALE GENOMIC DNA]</scope>
    <source>
        <strain evidence="17">HTHZ2018</strain>
        <tissue evidence="17">Muscle</tissue>
    </source>
</reference>
<dbReference type="InterPro" id="IPR044124">
    <property type="entry name" value="ISH2_PIK3R1"/>
</dbReference>
<evidence type="ECO:0000259" key="16">
    <source>
        <dbReference type="PROSITE" id="PS50238"/>
    </source>
</evidence>
<feature type="coiled-coil region" evidence="12">
    <location>
        <begin position="585"/>
        <end position="633"/>
    </location>
</feature>
<dbReference type="SMART" id="SM00326">
    <property type="entry name" value="SH3"/>
    <property type="match status" value="1"/>
</dbReference>
<evidence type="ECO:0000256" key="2">
    <source>
        <dbReference type="ARBA" id="ARBA00013911"/>
    </source>
</evidence>
<comment type="caution">
    <text evidence="17">The sequence shown here is derived from an EMBL/GenBank/DDBJ whole genome shotgun (WGS) entry which is preliminary data.</text>
</comment>
<dbReference type="PRINTS" id="PR00678">
    <property type="entry name" value="PI3KINASEP85"/>
</dbReference>
<keyword evidence="5" id="KW-0597">Phosphoprotein</keyword>
<dbReference type="GO" id="GO:0005942">
    <property type="term" value="C:phosphatidylinositol 3-kinase complex"/>
    <property type="evidence" value="ECO:0007669"/>
    <property type="project" value="TreeGrafter"/>
</dbReference>
<dbReference type="CDD" id="cd09942">
    <property type="entry name" value="SH2_nSH2_p85_like"/>
    <property type="match status" value="1"/>
</dbReference>
<dbReference type="InterPro" id="IPR001452">
    <property type="entry name" value="SH3_domain"/>
</dbReference>
<evidence type="ECO:0000256" key="4">
    <source>
        <dbReference type="ARBA" id="ARBA00022468"/>
    </source>
</evidence>
<dbReference type="FunFam" id="2.30.30.40:FF:000075">
    <property type="entry name" value="phosphatidylinositol 3-kinase regulatory subunit alpha"/>
    <property type="match status" value="1"/>
</dbReference>
<dbReference type="GO" id="GO:0008286">
    <property type="term" value="P:insulin receptor signaling pathway"/>
    <property type="evidence" value="ECO:0007669"/>
    <property type="project" value="TreeGrafter"/>
</dbReference>
<dbReference type="FunFam" id="3.30.505.10:FF:000014">
    <property type="entry name" value="Phosphatidylinositol 3-kinase regulatory subunit alpha"/>
    <property type="match status" value="1"/>
</dbReference>
<feature type="domain" description="Rho-GAP" evidence="16">
    <location>
        <begin position="129"/>
        <end position="318"/>
    </location>
</feature>
<dbReference type="FunFam" id="1.10.287.1490:FF:000001">
    <property type="entry name" value="Putative phosphatidylinositol 3-kinase regulatory subunit alpha"/>
    <property type="match status" value="1"/>
</dbReference>
<name>A0A5C6NI59_9TELE</name>
<dbReference type="GO" id="GO:0046935">
    <property type="term" value="F:1-phosphatidylinositol-3-kinase regulator activity"/>
    <property type="evidence" value="ECO:0007669"/>
    <property type="project" value="TreeGrafter"/>
</dbReference>
<dbReference type="InterPro" id="IPR036028">
    <property type="entry name" value="SH3-like_dom_sf"/>
</dbReference>
<evidence type="ECO:0000256" key="11">
    <source>
        <dbReference type="PROSITE-ProRule" id="PRU00192"/>
    </source>
</evidence>
<keyword evidence="4" id="KW-0343">GTPase activation</keyword>
<dbReference type="PROSITE" id="PS50002">
    <property type="entry name" value="SH3"/>
    <property type="match status" value="1"/>
</dbReference>
<dbReference type="CDD" id="cd09930">
    <property type="entry name" value="SH2_cSH2_p85_like"/>
    <property type="match status" value="1"/>
</dbReference>
<dbReference type="PROSITE" id="PS50238">
    <property type="entry name" value="RHOGAP"/>
    <property type="match status" value="1"/>
</dbReference>
<evidence type="ECO:0000313" key="17">
    <source>
        <dbReference type="EMBL" id="TWW66309.1"/>
    </source>
</evidence>
<accession>A0A5C6NI59</accession>
<dbReference type="InterPro" id="IPR008936">
    <property type="entry name" value="Rho_GTPase_activation_prot"/>
</dbReference>
<dbReference type="InterPro" id="IPR035020">
    <property type="entry name" value="PI3kinase_P85_cSH2"/>
</dbReference>
<evidence type="ECO:0000259" key="15">
    <source>
        <dbReference type="PROSITE" id="PS50002"/>
    </source>
</evidence>
<dbReference type="FunFam" id="3.30.505.10:FF:000006">
    <property type="entry name" value="Phosphatidylinositol 3-kinase regulatory subunit alpha"/>
    <property type="match status" value="1"/>
</dbReference>
<keyword evidence="8" id="KW-0449">Lipoprotein</keyword>
<dbReference type="InterPro" id="IPR035591">
    <property type="entry name" value="PI3K_p85alpha_SH3"/>
</dbReference>
<dbReference type="Gene3D" id="2.30.30.40">
    <property type="entry name" value="SH3 Domains"/>
    <property type="match status" value="1"/>
</dbReference>
<dbReference type="InterPro" id="IPR032498">
    <property type="entry name" value="PI3K_P85_iSH2"/>
</dbReference>
<dbReference type="PANTHER" id="PTHR10155">
    <property type="entry name" value="PHOSPHATIDYLINOSITOL 3-KINASE REGULATORY SUBUNIT"/>
    <property type="match status" value="1"/>
</dbReference>
<evidence type="ECO:0000256" key="3">
    <source>
        <dbReference type="ARBA" id="ARBA00022443"/>
    </source>
</evidence>
<dbReference type="SMART" id="SM00324">
    <property type="entry name" value="RhoGAP"/>
    <property type="match status" value="1"/>
</dbReference>
<evidence type="ECO:0000256" key="10">
    <source>
        <dbReference type="PROSITE-ProRule" id="PRU00191"/>
    </source>
</evidence>
<evidence type="ECO:0000256" key="8">
    <source>
        <dbReference type="ARBA" id="ARBA00023288"/>
    </source>
</evidence>
<dbReference type="InterPro" id="IPR000198">
    <property type="entry name" value="RhoGAP_dom"/>
</dbReference>
<feature type="domain" description="SH3" evidence="15">
    <location>
        <begin position="3"/>
        <end position="79"/>
    </location>
</feature>
<keyword evidence="6" id="KW-0677">Repeat</keyword>
<comment type="similarity">
    <text evidence="1">Belongs to the PI3K p85 subunit family.</text>
</comment>
<keyword evidence="7 10" id="KW-0727">SH2 domain</keyword>
<dbReference type="SUPFAM" id="SSF50044">
    <property type="entry name" value="SH3-domain"/>
    <property type="match status" value="1"/>
</dbReference>
<evidence type="ECO:0000256" key="6">
    <source>
        <dbReference type="ARBA" id="ARBA00022737"/>
    </source>
</evidence>
<dbReference type="Pfam" id="PF00017">
    <property type="entry name" value="SH2"/>
    <property type="match status" value="2"/>
</dbReference>
<feature type="domain" description="SH2" evidence="14">
    <location>
        <begin position="697"/>
        <end position="791"/>
    </location>
</feature>
<dbReference type="AlphaFoldDB" id="A0A5C6NI59"/>
<sequence length="797" mass="90896">MSAEGYQYRALYEYKKEREEDIDLHVGDILLVSKAALVALGYGDGMELRPEGIGWLPGFNETTQEKGDFPGTYVEFVGKKWLSPPTPKPRPLRPLPLAPGVFKAEAELDSEQGCTVVVLQTYVEHRSGFSLPDLTEQFSLPETSPPMLARLLEAIERKGLDNPTLYRTFTASGGLEVRQCFENDAPSADLDQLELPVLCDGLRRYLQDLPLPIIPPAVYPQMVHTAKEVVSPEECAQLLRHIAGTPSLPPQYWLTIHCLIRHFSRVCRNCTKNLLSARAVGEIFSPMVFRQQSASCEPSLDCHIKIIEVLVTSEMSENQAAPAELALSERQKWDGLKLRTTGGGGGGGGLCDLQERQREMKDAGAVGDRPPRVIGCALPPKPPKPTPVTNNGMNNNMALQDAEWYWGDISREEVNEKLRDTADGTFLVRDASTKMHGDYTLTLRKGGNNKLIKIFHRDGKYGFSDPLTFSSVVELINHYRNESLAQYNPKLDVKLLYPVSKHQQDQVVKEDNIEAVGRKLCEYHQQYQEKNKEYDRLYEEYTRTSQEIQMKRTAIEAFNETIKIFEEQCQTQERYSKEYIEKFRREGNEKEIQRIMGNYEKLKSRISEIVDSKRRLEEDLKKQAADYREIDKRMNSIKPDLIQLRKTRDQYLLWLTQKGVRQKKLNEWLGIKNENTEDQYSMVEDDEDLPHQDERSWKLGKINRLQAEALLQGKRGGTFLVRDSSKAGCYACSVVVDGEVKHCVINKTPSGYGFAEPYNLYSSLKELVLHYQHTSLVQHNDSLNVTLAHPVYAQQKR</sequence>
<evidence type="ECO:0000256" key="5">
    <source>
        <dbReference type="ARBA" id="ARBA00022553"/>
    </source>
</evidence>
<organism evidence="17 18">
    <name type="scientific">Takifugu flavidus</name>
    <name type="common">sansaifugu</name>
    <dbReference type="NCBI Taxonomy" id="433684"/>
    <lineage>
        <taxon>Eukaryota</taxon>
        <taxon>Metazoa</taxon>
        <taxon>Chordata</taxon>
        <taxon>Craniata</taxon>
        <taxon>Vertebrata</taxon>
        <taxon>Euteleostomi</taxon>
        <taxon>Actinopterygii</taxon>
        <taxon>Neopterygii</taxon>
        <taxon>Teleostei</taxon>
        <taxon>Neoteleostei</taxon>
        <taxon>Acanthomorphata</taxon>
        <taxon>Eupercaria</taxon>
        <taxon>Tetraodontiformes</taxon>
        <taxon>Tetradontoidea</taxon>
        <taxon>Tetraodontidae</taxon>
        <taxon>Takifugu</taxon>
    </lineage>
</organism>
<keyword evidence="12" id="KW-0175">Coiled coil</keyword>
<proteinExistence type="inferred from homology"/>
<evidence type="ECO:0000313" key="18">
    <source>
        <dbReference type="Proteomes" id="UP000324091"/>
    </source>
</evidence>
<evidence type="ECO:0000259" key="14">
    <source>
        <dbReference type="PROSITE" id="PS50001"/>
    </source>
</evidence>
<dbReference type="Gene3D" id="1.10.555.10">
    <property type="entry name" value="Rho GTPase activation protein"/>
    <property type="match status" value="1"/>
</dbReference>
<evidence type="ECO:0000256" key="13">
    <source>
        <dbReference type="SAM" id="MobiDB-lite"/>
    </source>
</evidence>
<dbReference type="Gene3D" id="1.10.287.1490">
    <property type="match status" value="1"/>
</dbReference>
<keyword evidence="18" id="KW-1185">Reference proteome</keyword>
<dbReference type="Pfam" id="PF00620">
    <property type="entry name" value="RhoGAP"/>
    <property type="match status" value="1"/>
</dbReference>
<dbReference type="PROSITE" id="PS50001">
    <property type="entry name" value="SH2"/>
    <property type="match status" value="2"/>
</dbReference>
<dbReference type="Gene3D" id="3.30.505.10">
    <property type="entry name" value="SH2 domain"/>
    <property type="match status" value="2"/>
</dbReference>
<dbReference type="Proteomes" id="UP000324091">
    <property type="component" value="Chromosome 20"/>
</dbReference>
<dbReference type="SUPFAM" id="SSF48350">
    <property type="entry name" value="GTPase activation domain, GAP"/>
    <property type="match status" value="1"/>
</dbReference>
<dbReference type="GO" id="GO:0005096">
    <property type="term" value="F:GTPase activator activity"/>
    <property type="evidence" value="ECO:0007669"/>
    <property type="project" value="UniProtKB-KW"/>
</dbReference>
<dbReference type="SMART" id="SM00252">
    <property type="entry name" value="SH2"/>
    <property type="match status" value="2"/>
</dbReference>
<dbReference type="Pfam" id="PF16454">
    <property type="entry name" value="PI3K_P85_iSH2"/>
    <property type="match status" value="1"/>
</dbReference>
<gene>
    <name evidence="17" type="ORF">D4764_20G0003410</name>
</gene>
<evidence type="ECO:0000256" key="7">
    <source>
        <dbReference type="ARBA" id="ARBA00022999"/>
    </source>
</evidence>
<protein>
    <recommendedName>
        <fullName evidence="2">Phosphatidylinositol 3-kinase regulatory subunit alpha</fullName>
    </recommendedName>
    <alternativeName>
        <fullName evidence="9">Phosphatidylinositol 3-kinase 85 kDa regulatory subunit alpha</fullName>
    </alternativeName>
</protein>
<dbReference type="PANTHER" id="PTHR10155:SF3">
    <property type="entry name" value="PHOSPHATIDYLINOSITOL 3-KINASE REGULATORY SUBUNIT ALPHA"/>
    <property type="match status" value="1"/>
</dbReference>
<dbReference type="CDD" id="cd12924">
    <property type="entry name" value="iSH2_PIK3R1"/>
    <property type="match status" value="1"/>
</dbReference>
<evidence type="ECO:0000256" key="9">
    <source>
        <dbReference type="ARBA" id="ARBA00031433"/>
    </source>
</evidence>
<dbReference type="InterPro" id="IPR035022">
    <property type="entry name" value="PI3kinase_P85_nSH2"/>
</dbReference>
<dbReference type="CDD" id="cd04388">
    <property type="entry name" value="RhoGAP_p85"/>
    <property type="match status" value="1"/>
</dbReference>
<keyword evidence="3 11" id="KW-0728">SH3 domain</keyword>